<name>A0ABR1VSH7_9PEZI</name>
<feature type="compositionally biased region" description="Basic and acidic residues" evidence="1">
    <location>
        <begin position="42"/>
        <end position="60"/>
    </location>
</feature>
<feature type="region of interest" description="Disordered" evidence="1">
    <location>
        <begin position="1"/>
        <end position="70"/>
    </location>
</feature>
<dbReference type="RefSeq" id="XP_066718696.1">
    <property type="nucleotide sequence ID" value="XM_066856529.1"/>
</dbReference>
<dbReference type="Proteomes" id="UP001480595">
    <property type="component" value="Unassembled WGS sequence"/>
</dbReference>
<dbReference type="SUPFAM" id="SSF49998">
    <property type="entry name" value="Amine oxidase catalytic domain"/>
    <property type="match status" value="1"/>
</dbReference>
<dbReference type="EMBL" id="JAQQWL010000005">
    <property type="protein sequence ID" value="KAK8074221.1"/>
    <property type="molecule type" value="Genomic_DNA"/>
</dbReference>
<dbReference type="InterPro" id="IPR036460">
    <property type="entry name" value="Cu_amine_oxidase_C_sf"/>
</dbReference>
<evidence type="ECO:0000256" key="1">
    <source>
        <dbReference type="SAM" id="MobiDB-lite"/>
    </source>
</evidence>
<evidence type="ECO:0000313" key="3">
    <source>
        <dbReference type="Proteomes" id="UP001480595"/>
    </source>
</evidence>
<dbReference type="Gene3D" id="2.70.98.20">
    <property type="entry name" value="Copper amine oxidase, catalytic domain"/>
    <property type="match status" value="1"/>
</dbReference>
<organism evidence="2 3">
    <name type="scientific">Apiospora phragmitis</name>
    <dbReference type="NCBI Taxonomy" id="2905665"/>
    <lineage>
        <taxon>Eukaryota</taxon>
        <taxon>Fungi</taxon>
        <taxon>Dikarya</taxon>
        <taxon>Ascomycota</taxon>
        <taxon>Pezizomycotina</taxon>
        <taxon>Sordariomycetes</taxon>
        <taxon>Xylariomycetidae</taxon>
        <taxon>Amphisphaeriales</taxon>
        <taxon>Apiosporaceae</taxon>
        <taxon>Apiospora</taxon>
    </lineage>
</organism>
<sequence length="182" mass="20732">MLPKKSRAVDPAPKRRSRRIQTIKGSDYAAPDRSSPRLTSGTRRDGPGRTPWEVRRKDTQPRGADPFNYIDPTHSLVNSTLITGGEDLLHCDCETTLSDGDDSYDGDLVVYFNAGSHHIPHSGDDPKYAYVHKFVERRVQPAQLRRPRPEPRERAGSAATAEAQEGRRWRSRAAGRWWWRRC</sequence>
<comment type="caution">
    <text evidence="2">The sequence shown here is derived from an EMBL/GenBank/DDBJ whole genome shotgun (WGS) entry which is preliminary data.</text>
</comment>
<protein>
    <recommendedName>
        <fullName evidence="4">Amine oxidase</fullName>
    </recommendedName>
</protein>
<keyword evidence="3" id="KW-1185">Reference proteome</keyword>
<proteinExistence type="predicted"/>
<evidence type="ECO:0008006" key="4">
    <source>
        <dbReference type="Google" id="ProtNLM"/>
    </source>
</evidence>
<reference evidence="2 3" key="1">
    <citation type="submission" date="2023-01" db="EMBL/GenBank/DDBJ databases">
        <title>Analysis of 21 Apiospora genomes using comparative genomics revels a genus with tremendous synthesis potential of carbohydrate active enzymes and secondary metabolites.</title>
        <authorList>
            <person name="Sorensen T."/>
        </authorList>
    </citation>
    <scope>NUCLEOTIDE SEQUENCE [LARGE SCALE GENOMIC DNA]</scope>
    <source>
        <strain evidence="2 3">CBS 135458</strain>
    </source>
</reference>
<dbReference type="GeneID" id="92089592"/>
<feature type="region of interest" description="Disordered" evidence="1">
    <location>
        <begin position="140"/>
        <end position="172"/>
    </location>
</feature>
<evidence type="ECO:0000313" key="2">
    <source>
        <dbReference type="EMBL" id="KAK8074221.1"/>
    </source>
</evidence>
<accession>A0ABR1VSH7</accession>
<gene>
    <name evidence="2" type="ORF">PG994_005120</name>
</gene>